<evidence type="ECO:0000256" key="6">
    <source>
        <dbReference type="ARBA" id="ARBA00020288"/>
    </source>
</evidence>
<dbReference type="InterPro" id="IPR038980">
    <property type="entry name" value="ATM_plant"/>
</dbReference>
<keyword evidence="8" id="KW-0808">Transferase</keyword>
<evidence type="ECO:0000259" key="22">
    <source>
        <dbReference type="PROSITE" id="PS51189"/>
    </source>
</evidence>
<dbReference type="Gene3D" id="1.10.1070.11">
    <property type="entry name" value="Phosphatidylinositol 3-/4-kinase, catalytic domain"/>
    <property type="match status" value="1"/>
</dbReference>
<name>A0ABR4PIU8_9HELO</name>
<accession>A0ABR4PIU8</accession>
<evidence type="ECO:0000256" key="3">
    <source>
        <dbReference type="ARBA" id="ARBA00011370"/>
    </source>
</evidence>
<evidence type="ECO:0000256" key="10">
    <source>
        <dbReference type="ARBA" id="ARBA00022763"/>
    </source>
</evidence>
<keyword evidence="11" id="KW-0418">Kinase</keyword>
<evidence type="ECO:0000259" key="21">
    <source>
        <dbReference type="PROSITE" id="PS50290"/>
    </source>
</evidence>
<evidence type="ECO:0000256" key="11">
    <source>
        <dbReference type="ARBA" id="ARBA00022777"/>
    </source>
</evidence>
<sequence>MWLQHSDKKLANKAVAKYIKLVPSRKFATLMNQLTSRLLDNKHEFQEILYDLAIQICTDHPYHGMYQIFAGINTRANQKDEAALSRLRAMKRIDIQLQQIQKVSTIWSSIHSTNKAYCRLAAEKDDAYKGGRKIALKDSPTGTALRHMISKCHIPPPTMQIVIAVDLDYSKVPYMTTLEPQISIASGVSAPKIITAIASDGQKYRQLVKGGNDDLRQDAIMEQVFAQVSELLKANRSSRQRNLSIRTYKVLPLTTTAGVIEFVPNTMPLHDYLMPAHERYFPKDLKGNQCRRVITDAQAKSLDSRVSAYRSVTEKFHPVMRYFFTERFDDPDEWFMKRLAYTRSTAAISILGHVLGLGDRHGHNILLDADSGEVVHIDLGVAFEMGRVLPVPELVPFRLTRDIVDGMGITKTEGVFRRCCEFTLEALRKEVYSISTILDVLRYDPLYSWSISPVRLAKLQDAESAGPEAALTGENERAREVVNEPGEADRALTVVNKKLSKTLSVTATVNDLINQATDERNLAVLYSGWAAYA</sequence>
<comment type="subcellular location">
    <subcellularLocation>
        <location evidence="1">Nucleus</location>
    </subcellularLocation>
</comment>
<keyword evidence="25" id="KW-1185">Reference proteome</keyword>
<feature type="domain" description="FATC" evidence="23">
    <location>
        <begin position="501"/>
        <end position="533"/>
    </location>
</feature>
<evidence type="ECO:0000256" key="13">
    <source>
        <dbReference type="ARBA" id="ARBA00023242"/>
    </source>
</evidence>
<protein>
    <recommendedName>
        <fullName evidence="5">Serine/threonine-protein kinase TEL1</fullName>
        <ecNumber evidence="4">2.7.11.1</ecNumber>
    </recommendedName>
    <alternativeName>
        <fullName evidence="15">ATM homolog</fullName>
    </alternativeName>
    <alternativeName>
        <fullName evidence="17 18">DNA-damage checkpoint kinase TEL1</fullName>
    </alternativeName>
    <alternativeName>
        <fullName evidence="6">Serine/threonine-protein kinase tel1</fullName>
    </alternativeName>
    <alternativeName>
        <fullName evidence="16">Telomere length regulation protein 1</fullName>
    </alternativeName>
</protein>
<evidence type="ECO:0000256" key="14">
    <source>
        <dbReference type="ARBA" id="ARBA00025079"/>
    </source>
</evidence>
<dbReference type="PROSITE" id="PS51190">
    <property type="entry name" value="FATC"/>
    <property type="match status" value="1"/>
</dbReference>
<comment type="caution">
    <text evidence="24">The sequence shown here is derived from an EMBL/GenBank/DDBJ whole genome shotgun (WGS) entry which is preliminary data.</text>
</comment>
<evidence type="ECO:0000256" key="19">
    <source>
        <dbReference type="ARBA" id="ARBA00047899"/>
    </source>
</evidence>
<dbReference type="Gene3D" id="3.30.1010.10">
    <property type="entry name" value="Phosphatidylinositol 3-kinase Catalytic Subunit, Chain A, domain 4"/>
    <property type="match status" value="1"/>
</dbReference>
<dbReference type="EC" id="2.7.11.1" evidence="4"/>
<dbReference type="PANTHER" id="PTHR37079:SF4">
    <property type="entry name" value="SERINE_THREONINE-PROTEIN KINASE ATM"/>
    <property type="match status" value="1"/>
</dbReference>
<evidence type="ECO:0000256" key="12">
    <source>
        <dbReference type="ARBA" id="ARBA00022840"/>
    </source>
</evidence>
<evidence type="ECO:0000256" key="20">
    <source>
        <dbReference type="ARBA" id="ARBA00048679"/>
    </source>
</evidence>
<dbReference type="SMART" id="SM00146">
    <property type="entry name" value="PI3Kc"/>
    <property type="match status" value="1"/>
</dbReference>
<comment type="catalytic activity">
    <reaction evidence="19">
        <text>L-threonyl-[protein] + ATP = O-phospho-L-threonyl-[protein] + ADP + H(+)</text>
        <dbReference type="Rhea" id="RHEA:46608"/>
        <dbReference type="Rhea" id="RHEA-COMP:11060"/>
        <dbReference type="Rhea" id="RHEA-COMP:11605"/>
        <dbReference type="ChEBI" id="CHEBI:15378"/>
        <dbReference type="ChEBI" id="CHEBI:30013"/>
        <dbReference type="ChEBI" id="CHEBI:30616"/>
        <dbReference type="ChEBI" id="CHEBI:61977"/>
        <dbReference type="ChEBI" id="CHEBI:456216"/>
        <dbReference type="EC" id="2.7.11.1"/>
    </reaction>
</comment>
<dbReference type="SMART" id="SM01343">
    <property type="entry name" value="FATC"/>
    <property type="match status" value="1"/>
</dbReference>
<evidence type="ECO:0000256" key="18">
    <source>
        <dbReference type="ARBA" id="ARBA00032467"/>
    </source>
</evidence>
<dbReference type="InterPro" id="IPR036940">
    <property type="entry name" value="PI3/4_kinase_cat_sf"/>
</dbReference>
<dbReference type="InterPro" id="IPR011009">
    <property type="entry name" value="Kinase-like_dom_sf"/>
</dbReference>
<evidence type="ECO:0000256" key="16">
    <source>
        <dbReference type="ARBA" id="ARBA00030222"/>
    </source>
</evidence>
<feature type="domain" description="PI3K/PI4K catalytic" evidence="21">
    <location>
        <begin position="178"/>
        <end position="490"/>
    </location>
</feature>
<feature type="domain" description="FAT" evidence="22">
    <location>
        <begin position="1"/>
        <end position="74"/>
    </location>
</feature>
<dbReference type="PROSITE" id="PS00915">
    <property type="entry name" value="PI3_4_KINASE_1"/>
    <property type="match status" value="1"/>
</dbReference>
<dbReference type="PROSITE" id="PS51189">
    <property type="entry name" value="FAT"/>
    <property type="match status" value="1"/>
</dbReference>
<comment type="similarity">
    <text evidence="2">Belongs to the PI3/PI4-kinase family. ATM subfamily.</text>
</comment>
<dbReference type="InterPro" id="IPR044107">
    <property type="entry name" value="PIKKc_ATM"/>
</dbReference>
<evidence type="ECO:0000256" key="4">
    <source>
        <dbReference type="ARBA" id="ARBA00012513"/>
    </source>
</evidence>
<dbReference type="InterPro" id="IPR014009">
    <property type="entry name" value="PIK_FAT"/>
</dbReference>
<evidence type="ECO:0000256" key="8">
    <source>
        <dbReference type="ARBA" id="ARBA00022679"/>
    </source>
</evidence>
<evidence type="ECO:0000313" key="25">
    <source>
        <dbReference type="Proteomes" id="UP001629113"/>
    </source>
</evidence>
<dbReference type="CDD" id="cd05171">
    <property type="entry name" value="PIKKc_ATM"/>
    <property type="match status" value="1"/>
</dbReference>
<evidence type="ECO:0000256" key="9">
    <source>
        <dbReference type="ARBA" id="ARBA00022741"/>
    </source>
</evidence>
<dbReference type="InterPro" id="IPR003152">
    <property type="entry name" value="FATC_dom"/>
</dbReference>
<evidence type="ECO:0000256" key="1">
    <source>
        <dbReference type="ARBA" id="ARBA00004123"/>
    </source>
</evidence>
<evidence type="ECO:0000313" key="24">
    <source>
        <dbReference type="EMBL" id="KAL3423234.1"/>
    </source>
</evidence>
<keyword evidence="7" id="KW-0723">Serine/threonine-protein kinase</keyword>
<dbReference type="PROSITE" id="PS50290">
    <property type="entry name" value="PI3_4_KINASE_3"/>
    <property type="match status" value="1"/>
</dbReference>
<comment type="function">
    <text evidence="14">Serine/threonine protein kinase which activates checkpoint signaling upon genotoxic stresses such as ionizing radiation (IR), ultraviolet light (UV), or DNA replication stalling, thereby acting as a DNA damage sensor. Recognizes the substrate consensus sequence [ST]-Q. Phosphorylates histone H2A to form H2AS128ph (gamma-H2A) at sites of DNA damage, involved in the regulation of DNA damage response mechanism. Required for the control of telomere length and genome stability.</text>
</comment>
<keyword evidence="12" id="KW-0067">ATP-binding</keyword>
<gene>
    <name evidence="24" type="ORF">PVAG01_04981</name>
</gene>
<keyword evidence="9" id="KW-0547">Nucleotide-binding</keyword>
<reference evidence="24 25" key="1">
    <citation type="submission" date="2024-06" db="EMBL/GenBank/DDBJ databases">
        <title>Complete genome of Phlyctema vagabunda strain 19-DSS-EL-015.</title>
        <authorList>
            <person name="Fiorenzani C."/>
        </authorList>
    </citation>
    <scope>NUCLEOTIDE SEQUENCE [LARGE SCALE GENOMIC DNA]</scope>
    <source>
        <strain evidence="24 25">19-DSS-EL-015</strain>
    </source>
</reference>
<dbReference type="Pfam" id="PF02260">
    <property type="entry name" value="FATC"/>
    <property type="match status" value="1"/>
</dbReference>
<comment type="subunit">
    <text evidence="3">Associates with DNA double-strand breaks.</text>
</comment>
<keyword evidence="13" id="KW-0539">Nucleus</keyword>
<dbReference type="PROSITE" id="PS00916">
    <property type="entry name" value="PI3_4_KINASE_2"/>
    <property type="match status" value="1"/>
</dbReference>
<evidence type="ECO:0000259" key="23">
    <source>
        <dbReference type="PROSITE" id="PS51190"/>
    </source>
</evidence>
<dbReference type="EMBL" id="JBFCZG010000004">
    <property type="protein sequence ID" value="KAL3423234.1"/>
    <property type="molecule type" value="Genomic_DNA"/>
</dbReference>
<dbReference type="PANTHER" id="PTHR37079">
    <property type="entry name" value="SERINE/THREONINE-PROTEIN KINASE ATM"/>
    <property type="match status" value="1"/>
</dbReference>
<proteinExistence type="inferred from homology"/>
<dbReference type="Proteomes" id="UP001629113">
    <property type="component" value="Unassembled WGS sequence"/>
</dbReference>
<evidence type="ECO:0000256" key="5">
    <source>
        <dbReference type="ARBA" id="ARBA00014619"/>
    </source>
</evidence>
<dbReference type="InterPro" id="IPR000403">
    <property type="entry name" value="PI3/4_kinase_cat_dom"/>
</dbReference>
<comment type="catalytic activity">
    <reaction evidence="20">
        <text>L-seryl-[protein] + ATP = O-phospho-L-seryl-[protein] + ADP + H(+)</text>
        <dbReference type="Rhea" id="RHEA:17989"/>
        <dbReference type="Rhea" id="RHEA-COMP:9863"/>
        <dbReference type="Rhea" id="RHEA-COMP:11604"/>
        <dbReference type="ChEBI" id="CHEBI:15378"/>
        <dbReference type="ChEBI" id="CHEBI:29999"/>
        <dbReference type="ChEBI" id="CHEBI:30616"/>
        <dbReference type="ChEBI" id="CHEBI:83421"/>
        <dbReference type="ChEBI" id="CHEBI:456216"/>
        <dbReference type="EC" id="2.7.11.1"/>
    </reaction>
</comment>
<evidence type="ECO:0000256" key="17">
    <source>
        <dbReference type="ARBA" id="ARBA00031460"/>
    </source>
</evidence>
<dbReference type="InterPro" id="IPR018936">
    <property type="entry name" value="PI3/4_kinase_CS"/>
</dbReference>
<organism evidence="24 25">
    <name type="scientific">Phlyctema vagabunda</name>
    <dbReference type="NCBI Taxonomy" id="108571"/>
    <lineage>
        <taxon>Eukaryota</taxon>
        <taxon>Fungi</taxon>
        <taxon>Dikarya</taxon>
        <taxon>Ascomycota</taxon>
        <taxon>Pezizomycotina</taxon>
        <taxon>Leotiomycetes</taxon>
        <taxon>Helotiales</taxon>
        <taxon>Dermateaceae</taxon>
        <taxon>Phlyctema</taxon>
    </lineage>
</organism>
<dbReference type="SUPFAM" id="SSF56112">
    <property type="entry name" value="Protein kinase-like (PK-like)"/>
    <property type="match status" value="1"/>
</dbReference>
<dbReference type="Pfam" id="PF00454">
    <property type="entry name" value="PI3_PI4_kinase"/>
    <property type="match status" value="1"/>
</dbReference>
<evidence type="ECO:0000256" key="7">
    <source>
        <dbReference type="ARBA" id="ARBA00022527"/>
    </source>
</evidence>
<evidence type="ECO:0000256" key="2">
    <source>
        <dbReference type="ARBA" id="ARBA00010769"/>
    </source>
</evidence>
<evidence type="ECO:0000256" key="15">
    <source>
        <dbReference type="ARBA" id="ARBA00030020"/>
    </source>
</evidence>
<keyword evidence="10" id="KW-0227">DNA damage</keyword>